<comment type="function">
    <text evidence="2">Catalyzes the interconversion of methylthioribose-1-phosphate (MTR-1-P) into methylthioribulose-1-phosphate (MTRu-1-P).</text>
</comment>
<dbReference type="InterPro" id="IPR005251">
    <property type="entry name" value="IF-M1Pi"/>
</dbReference>
<feature type="binding site" evidence="2">
    <location>
        <begin position="253"/>
        <end position="254"/>
    </location>
    <ligand>
        <name>substrate</name>
    </ligand>
</feature>
<dbReference type="InterPro" id="IPR027363">
    <property type="entry name" value="M1Pi_N"/>
</dbReference>
<dbReference type="AlphaFoldDB" id="A0A367ZL65"/>
<dbReference type="EC" id="5.3.1.23" evidence="2"/>
<feature type="binding site" evidence="2">
    <location>
        <begin position="47"/>
        <end position="49"/>
    </location>
    <ligand>
        <name>substrate</name>
    </ligand>
</feature>
<dbReference type="InterPro" id="IPR000649">
    <property type="entry name" value="IF-2B-related"/>
</dbReference>
<dbReference type="Gene3D" id="3.40.50.10470">
    <property type="entry name" value="Translation initiation factor eif-2b, domain 2"/>
    <property type="match status" value="1"/>
</dbReference>
<dbReference type="EMBL" id="QOQW01000018">
    <property type="protein sequence ID" value="RCK78838.1"/>
    <property type="molecule type" value="Genomic_DNA"/>
</dbReference>
<dbReference type="NCBIfam" id="TIGR00524">
    <property type="entry name" value="eIF-2B_rel"/>
    <property type="match status" value="1"/>
</dbReference>
<feature type="active site" description="Proton donor" evidence="2">
    <location>
        <position position="243"/>
    </location>
</feature>
<evidence type="ECO:0000256" key="2">
    <source>
        <dbReference type="HAMAP-Rule" id="MF_01678"/>
    </source>
</evidence>
<dbReference type="GO" id="GO:0019509">
    <property type="term" value="P:L-methionine salvage from methylthioadenosine"/>
    <property type="evidence" value="ECO:0007669"/>
    <property type="project" value="UniProtKB-UniRule"/>
</dbReference>
<dbReference type="InterPro" id="IPR037171">
    <property type="entry name" value="NagB/RpiA_transferase-like"/>
</dbReference>
<dbReference type="InterPro" id="IPR011559">
    <property type="entry name" value="Initiation_fac_2B_a/b/d"/>
</dbReference>
<reference evidence="4 5" key="1">
    <citation type="submission" date="2018-05" db="EMBL/GenBank/DDBJ databases">
        <title>A metagenomic window into the 2 km-deep terrestrial subsurface aquifer revealed taxonomically and functionally diverse microbial community comprising novel uncultured bacterial lineages.</title>
        <authorList>
            <person name="Kadnikov V.V."/>
            <person name="Mardanov A.V."/>
            <person name="Beletsky A.V."/>
            <person name="Banks D."/>
            <person name="Pimenov N.V."/>
            <person name="Frank Y.A."/>
            <person name="Karnachuk O.V."/>
            <person name="Ravin N.V."/>
        </authorList>
    </citation>
    <scope>NUCLEOTIDE SEQUENCE [LARGE SCALE GENOMIC DNA]</scope>
    <source>
        <strain evidence="4">BY5</strain>
    </source>
</reference>
<feature type="region of interest" description="Disordered" evidence="3">
    <location>
        <begin position="348"/>
        <end position="372"/>
    </location>
</feature>
<sequence length="372" mass="40561">MFETIRYNPHLEVVELLDQTRLPLEKIMLRCATEGEIAYAIKSMQIRGAPAIGVAAAFGVFLGLRNFQGSEEAFSTFWPELLDLLRSTRPTAVNLFWALQRLEATVETALLTEGSFIDRLALARQRALQEAQTILEEDLAMCRAIGRCGADFLKDGETWLTHCNAGALATAGYGTALGVFRAAKEQGKRFRVFVDETRPLLQGSRLTAWELREEGIEATLICDNMAGSLMAAGRIHGVVVGADRITADGFVANKIGTYPLAVLARYHGIPFYVAAPASTFDLTLTHGREIVIEERDPDEVRHCGDRPTAPIDMPVFNPAFDVTPPELVTAIFTNVGALKPPLGAAIRERMAGLPTRAGPQPRPAPRPPEPAA</sequence>
<feature type="compositionally biased region" description="Pro residues" evidence="3">
    <location>
        <begin position="360"/>
        <end position="372"/>
    </location>
</feature>
<dbReference type="Proteomes" id="UP000252355">
    <property type="component" value="Unassembled WGS sequence"/>
</dbReference>
<keyword evidence="1 2" id="KW-0413">Isomerase</keyword>
<proteinExistence type="inferred from homology"/>
<evidence type="ECO:0000256" key="1">
    <source>
        <dbReference type="ARBA" id="ARBA00023235"/>
    </source>
</evidence>
<dbReference type="NCBIfam" id="TIGR00512">
    <property type="entry name" value="salvage_mtnA"/>
    <property type="match status" value="1"/>
</dbReference>
<dbReference type="HAMAP" id="MF_01678">
    <property type="entry name" value="Salvage_MtnA"/>
    <property type="match status" value="1"/>
</dbReference>
<comment type="pathway">
    <text evidence="2">Amino-acid biosynthesis; L-methionine biosynthesis via salvage pathway; L-methionine from S-methyl-5-thio-alpha-D-ribose 1-phosphate: step 1/6.</text>
</comment>
<dbReference type="GO" id="GO:0046523">
    <property type="term" value="F:S-methyl-5-thioribose-1-phosphate isomerase activity"/>
    <property type="evidence" value="ECO:0007669"/>
    <property type="project" value="UniProtKB-UniRule"/>
</dbReference>
<dbReference type="FunFam" id="3.40.50.10470:FF:000006">
    <property type="entry name" value="Methylthioribose-1-phosphate isomerase"/>
    <property type="match status" value="1"/>
</dbReference>
<evidence type="ECO:0000313" key="4">
    <source>
        <dbReference type="EMBL" id="RCK78838.1"/>
    </source>
</evidence>
<evidence type="ECO:0000313" key="5">
    <source>
        <dbReference type="Proteomes" id="UP000252355"/>
    </source>
</evidence>
<feature type="binding site" evidence="2">
    <location>
        <position position="202"/>
    </location>
    <ligand>
        <name>substrate</name>
    </ligand>
</feature>
<dbReference type="Pfam" id="PF01008">
    <property type="entry name" value="IF-2B"/>
    <property type="match status" value="1"/>
</dbReference>
<feature type="binding site" evidence="2">
    <location>
        <position position="89"/>
    </location>
    <ligand>
        <name>substrate</name>
    </ligand>
</feature>
<dbReference type="UniPathway" id="UPA00904">
    <property type="reaction ID" value="UER00874"/>
</dbReference>
<dbReference type="SUPFAM" id="SSF100950">
    <property type="entry name" value="NagB/RpiA/CoA transferase-like"/>
    <property type="match status" value="1"/>
</dbReference>
<dbReference type="PANTHER" id="PTHR43475">
    <property type="entry name" value="METHYLTHIORIBOSE-1-PHOSPHATE ISOMERASE"/>
    <property type="match status" value="1"/>
</dbReference>
<protein>
    <recommendedName>
        <fullName evidence="2">Methylthioribose-1-phosphate isomerase</fullName>
        <shortName evidence="2">M1Pi</shortName>
        <shortName evidence="2">MTR-1-P isomerase</shortName>
        <ecNumber evidence="2">5.3.1.23</ecNumber>
    </recommendedName>
    <alternativeName>
        <fullName evidence="2">S-methyl-5-thioribose-1-phosphate isomerase</fullName>
    </alternativeName>
</protein>
<organism evidence="4 5">
    <name type="scientific">Candidatus Ozemobacter sibiricus</name>
    <dbReference type="NCBI Taxonomy" id="2268124"/>
    <lineage>
        <taxon>Bacteria</taxon>
        <taxon>Candidatus Ozemobacteria</taxon>
        <taxon>Candidatus Ozemobacterales</taxon>
        <taxon>Candidatus Ozemobacteraceae</taxon>
        <taxon>Candidatus Ozemobacter</taxon>
    </lineage>
</organism>
<name>A0A367ZL65_9BACT</name>
<comment type="caution">
    <text evidence="4">The sequence shown here is derived from an EMBL/GenBank/DDBJ whole genome shotgun (WGS) entry which is preliminary data.</text>
</comment>
<comment type="similarity">
    <text evidence="2">Belongs to the EIF-2B alpha/beta/delta subunits family. MtnA subfamily.</text>
</comment>
<dbReference type="InterPro" id="IPR042529">
    <property type="entry name" value="IF_2B-like_C"/>
</dbReference>
<feature type="site" description="Transition state stabilizer" evidence="2">
    <location>
        <position position="163"/>
    </location>
</feature>
<accession>A0A367ZL65</accession>
<evidence type="ECO:0000256" key="3">
    <source>
        <dbReference type="SAM" id="MobiDB-lite"/>
    </source>
</evidence>
<comment type="catalytic activity">
    <reaction evidence="2">
        <text>5-(methylsulfanyl)-alpha-D-ribose 1-phosphate = 5-(methylsulfanyl)-D-ribulose 1-phosphate</text>
        <dbReference type="Rhea" id="RHEA:19989"/>
        <dbReference type="ChEBI" id="CHEBI:58533"/>
        <dbReference type="ChEBI" id="CHEBI:58548"/>
        <dbReference type="EC" id="5.3.1.23"/>
    </reaction>
</comment>
<dbReference type="Gene3D" id="1.20.120.420">
    <property type="entry name" value="translation initiation factor eif-2b, domain 1"/>
    <property type="match status" value="1"/>
</dbReference>
<dbReference type="PANTHER" id="PTHR43475:SF1">
    <property type="entry name" value="METHYLTHIORIBOSE-1-PHOSPHATE ISOMERASE"/>
    <property type="match status" value="1"/>
</dbReference>
<keyword evidence="2" id="KW-0028">Amino-acid biosynthesis</keyword>
<gene>
    <name evidence="2" type="primary">mtnA</name>
    <name evidence="4" type="ORF">OZSIB_0988</name>
</gene>
<dbReference type="NCBIfam" id="NF004326">
    <property type="entry name" value="PRK05720.1"/>
    <property type="match status" value="1"/>
</dbReference>
<keyword evidence="2" id="KW-0486">Methionine biosynthesis</keyword>
<dbReference type="FunFam" id="1.20.120.420:FF:000003">
    <property type="entry name" value="Methylthioribose-1-phosphate isomerase"/>
    <property type="match status" value="1"/>
</dbReference>